<protein>
    <submittedName>
        <fullName evidence="1">N-acetylglucosaminyltransferase, MurG</fullName>
    </submittedName>
</protein>
<accession>C5BP59</accession>
<name>C5BP59_TERTT</name>
<evidence type="ECO:0000313" key="1">
    <source>
        <dbReference type="EMBL" id="ACR10897.1"/>
    </source>
</evidence>
<dbReference type="Proteomes" id="UP000009080">
    <property type="component" value="Chromosome"/>
</dbReference>
<dbReference type="STRING" id="377629.TERTU_3076"/>
<dbReference type="HOGENOM" id="CLU_1102183_0_0_6"/>
<dbReference type="eggNOG" id="COG3063">
    <property type="taxonomic scope" value="Bacteria"/>
</dbReference>
<sequence length="249" mass="27264">MRAPSALIFSVGLAAAIVVLSGCGASVVVKETPLPPSESVPVARTAKQVLVENLLVQAEQAFRKGHLTEPAHNNAYDRFQSVLLLDPANSEARAGLQAMVIQFAEGVRQALARSRTREAGVLLREAEAYFPEHQLLADLRREMEQMNRALPAESAVRTTSIKRIGKIDAIDEYPLSTAVLSGQRDSLLPLLATLAQRVAQTNESVMIYARTDAEGRWLYKQMKKAAQGYRIRGDIRLSKSPKIAILPPL</sequence>
<dbReference type="EMBL" id="CP001614">
    <property type="protein sequence ID" value="ACR10897.1"/>
    <property type="molecule type" value="Genomic_DNA"/>
</dbReference>
<keyword evidence="2" id="KW-1185">Reference proteome</keyword>
<organism evidence="1 2">
    <name type="scientific">Teredinibacter turnerae (strain ATCC 39867 / T7901)</name>
    <dbReference type="NCBI Taxonomy" id="377629"/>
    <lineage>
        <taxon>Bacteria</taxon>
        <taxon>Pseudomonadati</taxon>
        <taxon>Pseudomonadota</taxon>
        <taxon>Gammaproteobacteria</taxon>
        <taxon>Cellvibrionales</taxon>
        <taxon>Cellvibrionaceae</taxon>
        <taxon>Teredinibacter</taxon>
    </lineage>
</organism>
<gene>
    <name evidence="1" type="ordered locus">TERTU_3076</name>
</gene>
<dbReference type="GO" id="GO:0016757">
    <property type="term" value="F:glycosyltransferase activity"/>
    <property type="evidence" value="ECO:0007669"/>
    <property type="project" value="UniProtKB-KW"/>
</dbReference>
<dbReference type="AlphaFoldDB" id="C5BP59"/>
<evidence type="ECO:0000313" key="2">
    <source>
        <dbReference type="Proteomes" id="UP000009080"/>
    </source>
</evidence>
<dbReference type="PROSITE" id="PS51257">
    <property type="entry name" value="PROKAR_LIPOPROTEIN"/>
    <property type="match status" value="1"/>
</dbReference>
<proteinExistence type="predicted"/>
<reference evidence="1 2" key="1">
    <citation type="journal article" date="2009" name="PLoS ONE">
        <title>The complete genome of Teredinibacter turnerae T7901: an intracellular endosymbiont of marine wood-boring bivalves (shipworms).</title>
        <authorList>
            <person name="Yang J.C."/>
            <person name="Madupu R."/>
            <person name="Durkin A.S."/>
            <person name="Ekborg N.A."/>
            <person name="Pedamallu C.S."/>
            <person name="Hostetler J.B."/>
            <person name="Radune D."/>
            <person name="Toms B.S."/>
            <person name="Henrissat B."/>
            <person name="Coutinho P.M."/>
            <person name="Schwarz S."/>
            <person name="Field L."/>
            <person name="Trindade-Silva A.E."/>
            <person name="Soares C.A.G."/>
            <person name="Elshahawi S."/>
            <person name="Hanora A."/>
            <person name="Schmidt E.W."/>
            <person name="Haygood M.G."/>
            <person name="Posfai J."/>
            <person name="Benner J."/>
            <person name="Madinger C."/>
            <person name="Nove J."/>
            <person name="Anton B."/>
            <person name="Chaudhary K."/>
            <person name="Foster J."/>
            <person name="Holman A."/>
            <person name="Kumar S."/>
            <person name="Lessard P.A."/>
            <person name="Luyten Y.A."/>
            <person name="Slatko B."/>
            <person name="Wood N."/>
            <person name="Wu B."/>
            <person name="Teplitski M."/>
            <person name="Mougous J.D."/>
            <person name="Ward N."/>
            <person name="Eisen J.A."/>
            <person name="Badger J.H."/>
            <person name="Distel D.L."/>
        </authorList>
    </citation>
    <scope>NUCLEOTIDE SEQUENCE [LARGE SCALE GENOMIC DNA]</scope>
    <source>
        <strain evidence="2">ATCC 39867 / T7901</strain>
    </source>
</reference>
<keyword evidence="1" id="KW-0808">Transferase</keyword>
<dbReference type="KEGG" id="ttu:TERTU_3076"/>
<keyword evidence="1" id="KW-0328">Glycosyltransferase</keyword>
<dbReference type="OrthoDB" id="5726612at2"/>